<reference evidence="18 19" key="1">
    <citation type="submission" date="2024-02" db="EMBL/GenBank/DDBJ databases">
        <title>Chromosome-scale genome assembly of the rough periwinkle Littorina saxatilis.</title>
        <authorList>
            <person name="De Jode A."/>
            <person name="Faria R."/>
            <person name="Formenti G."/>
            <person name="Sims Y."/>
            <person name="Smith T.P."/>
            <person name="Tracey A."/>
            <person name="Wood J.M.D."/>
            <person name="Zagrodzka Z.B."/>
            <person name="Johannesson K."/>
            <person name="Butlin R.K."/>
            <person name="Leder E.H."/>
        </authorList>
    </citation>
    <scope>NUCLEOTIDE SEQUENCE [LARGE SCALE GENOMIC DNA]</scope>
    <source>
        <strain evidence="18">Snail1</strain>
        <tissue evidence="18">Muscle</tissue>
    </source>
</reference>
<comment type="subcellular location">
    <subcellularLocation>
        <location evidence="1">Lysosome</location>
    </subcellularLocation>
</comment>
<evidence type="ECO:0000256" key="3">
    <source>
        <dbReference type="ARBA" id="ARBA00011738"/>
    </source>
</evidence>
<dbReference type="Gene3D" id="3.40.50.1820">
    <property type="entry name" value="alpha/beta hydrolase"/>
    <property type="match status" value="1"/>
</dbReference>
<dbReference type="SUPFAM" id="SSF53474">
    <property type="entry name" value="alpha/beta-Hydrolases"/>
    <property type="match status" value="1"/>
</dbReference>
<proteinExistence type="inferred from homology"/>
<evidence type="ECO:0000256" key="16">
    <source>
        <dbReference type="ARBA" id="ARBA00076475"/>
    </source>
</evidence>
<keyword evidence="9" id="KW-1015">Disulfide bond</keyword>
<dbReference type="GO" id="GO:0005764">
    <property type="term" value="C:lysosome"/>
    <property type="evidence" value="ECO:0007669"/>
    <property type="project" value="UniProtKB-SubCell"/>
</dbReference>
<accession>A0AAN9G6I3</accession>
<comment type="caution">
    <text evidence="18">The sequence shown here is derived from an EMBL/GenBank/DDBJ whole genome shotgun (WGS) entry which is preliminary data.</text>
</comment>
<keyword evidence="8" id="KW-0865">Zymogen</keyword>
<keyword evidence="10" id="KW-0325">Glycoprotein</keyword>
<dbReference type="InterPro" id="IPR042269">
    <property type="entry name" value="Ser_carbopepase_S28_SKS"/>
</dbReference>
<keyword evidence="4" id="KW-0121">Carboxypeptidase</keyword>
<evidence type="ECO:0000256" key="17">
    <source>
        <dbReference type="ARBA" id="ARBA00076608"/>
    </source>
</evidence>
<keyword evidence="11" id="KW-0458">Lysosome</keyword>
<evidence type="ECO:0000256" key="15">
    <source>
        <dbReference type="ARBA" id="ARBA00073691"/>
    </source>
</evidence>
<organism evidence="18 19">
    <name type="scientific">Littorina saxatilis</name>
    <dbReference type="NCBI Taxonomy" id="31220"/>
    <lineage>
        <taxon>Eukaryota</taxon>
        <taxon>Metazoa</taxon>
        <taxon>Spiralia</taxon>
        <taxon>Lophotrochozoa</taxon>
        <taxon>Mollusca</taxon>
        <taxon>Gastropoda</taxon>
        <taxon>Caenogastropoda</taxon>
        <taxon>Littorinimorpha</taxon>
        <taxon>Littorinoidea</taxon>
        <taxon>Littorinidae</taxon>
        <taxon>Littorina</taxon>
    </lineage>
</organism>
<evidence type="ECO:0000256" key="13">
    <source>
        <dbReference type="ARBA" id="ARBA00059701"/>
    </source>
</evidence>
<keyword evidence="5" id="KW-0645">Protease</keyword>
<dbReference type="GO" id="GO:0006508">
    <property type="term" value="P:proteolysis"/>
    <property type="evidence" value="ECO:0007669"/>
    <property type="project" value="UniProtKB-KW"/>
</dbReference>
<dbReference type="FunFam" id="1.20.120.980:FF:000002">
    <property type="entry name" value="lysosomal Pro-X carboxypeptidase"/>
    <property type="match status" value="1"/>
</dbReference>
<keyword evidence="19" id="KW-1185">Reference proteome</keyword>
<dbReference type="GO" id="GO:0008239">
    <property type="term" value="F:dipeptidyl-peptidase activity"/>
    <property type="evidence" value="ECO:0007669"/>
    <property type="project" value="TreeGrafter"/>
</dbReference>
<dbReference type="EMBL" id="JBAMIC010000013">
    <property type="protein sequence ID" value="KAK7097323.1"/>
    <property type="molecule type" value="Genomic_DNA"/>
</dbReference>
<evidence type="ECO:0000256" key="10">
    <source>
        <dbReference type="ARBA" id="ARBA00023180"/>
    </source>
</evidence>
<comment type="function">
    <text evidence="13">Cleaves C-terminal amino acids linked to proline in peptides such as angiotensin II, III and des-Arg9-bradykinin. This cleavage occurs at acidic pH, but enzymatic activity is retained with some substrates at neutral pH.</text>
</comment>
<evidence type="ECO:0000313" key="18">
    <source>
        <dbReference type="EMBL" id="KAK7097323.1"/>
    </source>
</evidence>
<dbReference type="Gene3D" id="1.20.120.980">
    <property type="entry name" value="Serine carboxypeptidase S28, SKS domain"/>
    <property type="match status" value="1"/>
</dbReference>
<gene>
    <name evidence="18" type="ORF">V1264_004319</name>
</gene>
<dbReference type="AlphaFoldDB" id="A0AAN9G6I3"/>
<dbReference type="Pfam" id="PF05577">
    <property type="entry name" value="Peptidase_S28"/>
    <property type="match status" value="1"/>
</dbReference>
<dbReference type="Proteomes" id="UP001374579">
    <property type="component" value="Unassembled WGS sequence"/>
</dbReference>
<evidence type="ECO:0000256" key="5">
    <source>
        <dbReference type="ARBA" id="ARBA00022670"/>
    </source>
</evidence>
<dbReference type="EC" id="3.4.16.2" evidence="14"/>
<comment type="similarity">
    <text evidence="2">Belongs to the peptidase S28 family.</text>
</comment>
<evidence type="ECO:0000256" key="6">
    <source>
        <dbReference type="ARBA" id="ARBA00022729"/>
    </source>
</evidence>
<evidence type="ECO:0000256" key="8">
    <source>
        <dbReference type="ARBA" id="ARBA00023145"/>
    </source>
</evidence>
<evidence type="ECO:0000256" key="12">
    <source>
        <dbReference type="ARBA" id="ARBA00052013"/>
    </source>
</evidence>
<protein>
    <recommendedName>
        <fullName evidence="15">Lysosomal Pro-X carboxypeptidase</fullName>
        <ecNumber evidence="14">3.4.16.2</ecNumber>
    </recommendedName>
    <alternativeName>
        <fullName evidence="17">Proline carboxypeptidase</fullName>
    </alternativeName>
    <alternativeName>
        <fullName evidence="16">Prolylcarboxypeptidase</fullName>
    </alternativeName>
</protein>
<evidence type="ECO:0000256" key="14">
    <source>
        <dbReference type="ARBA" id="ARBA00066456"/>
    </source>
</evidence>
<dbReference type="PANTHER" id="PTHR11010:SF38">
    <property type="entry name" value="LYSOSOMAL PRO-X CARBOXYPEPTIDASE"/>
    <property type="match status" value="1"/>
</dbReference>
<evidence type="ECO:0000256" key="4">
    <source>
        <dbReference type="ARBA" id="ARBA00022645"/>
    </source>
</evidence>
<keyword evidence="7" id="KW-0378">Hydrolase</keyword>
<evidence type="ECO:0000256" key="9">
    <source>
        <dbReference type="ARBA" id="ARBA00023157"/>
    </source>
</evidence>
<comment type="catalytic activity">
    <reaction evidence="12">
        <text>Cleavage of a -Pro-|-Xaa bond to release a C-terminal amino acid.</text>
        <dbReference type="EC" id="3.4.16.2"/>
    </reaction>
</comment>
<dbReference type="InterPro" id="IPR008758">
    <property type="entry name" value="Peptidase_S28"/>
</dbReference>
<dbReference type="PANTHER" id="PTHR11010">
    <property type="entry name" value="PROTEASE S28 PRO-X CARBOXYPEPTIDASE-RELATED"/>
    <property type="match status" value="1"/>
</dbReference>
<evidence type="ECO:0000256" key="1">
    <source>
        <dbReference type="ARBA" id="ARBA00004371"/>
    </source>
</evidence>
<comment type="subunit">
    <text evidence="3">Homodimer.</text>
</comment>
<keyword evidence="6" id="KW-0732">Signal</keyword>
<evidence type="ECO:0000256" key="2">
    <source>
        <dbReference type="ARBA" id="ARBA00011079"/>
    </source>
</evidence>
<sequence>MYMTQNVDHFGFDNTQTYQQRYLVSNQFWNDDGGPIFFYTGNEGDIAWFCNNTGFMWDTAPEFKALLVFAEHRYYGESLPYGKDSYANNTMLNYLTAEQAMADFAELIKFIKQTVPGAAKSQVITMGGSYGGMLSAWMRLKYPNLVLGSLAASAPIWQFEGLAPCGSFYEVVQRTFQTGSQQCVDNIAYSWGAMTSLWPVELDFLTKTFDFCKPIESKDDLSNLLDWLAGVYGNMAMVDYPYPASFLEPLPAWPVKEFCKHLSEPLKDKALIAAVAEGVKMYFNYTGQASCINMSEEATGNLGDQGWGYQACTEMVMPMCSNNTNMFYNIDWDFSSYAATCKYEHGVMPRENWISLNYWGKDIKAASNIIFSNGLLDPWSGGGVLESLSPSLVAIQIPSGAHHLDLRGKNPGDPADVIAARQQEKNIMKNWLYGPGR</sequence>
<name>A0AAN9G6I3_9CAEN</name>
<evidence type="ECO:0000313" key="19">
    <source>
        <dbReference type="Proteomes" id="UP001374579"/>
    </source>
</evidence>
<dbReference type="InterPro" id="IPR029058">
    <property type="entry name" value="AB_hydrolase_fold"/>
</dbReference>
<evidence type="ECO:0000256" key="11">
    <source>
        <dbReference type="ARBA" id="ARBA00023228"/>
    </source>
</evidence>
<evidence type="ECO:0000256" key="7">
    <source>
        <dbReference type="ARBA" id="ARBA00022801"/>
    </source>
</evidence>
<dbReference type="GO" id="GO:0004185">
    <property type="term" value="F:serine-type carboxypeptidase activity"/>
    <property type="evidence" value="ECO:0007669"/>
    <property type="project" value="UniProtKB-EC"/>
</dbReference>